<evidence type="ECO:0000313" key="3">
    <source>
        <dbReference type="Proteomes" id="UP001172155"/>
    </source>
</evidence>
<sequence length="127" mass="13564">MVAFSPLLTAVVAIAGSASVVSAEYLAITNTTPSWIGGCKGPGSSIARSNGSNGSRLEGCKAGGYTNGYTNGNRVYTTSYGANVHNNKGQHQRCETDKKQMRFFPVGYCINTIQRVLKFQGKWHPDA</sequence>
<proteinExistence type="predicted"/>
<keyword evidence="3" id="KW-1185">Reference proteome</keyword>
<organism evidence="2 3">
    <name type="scientific">Schizothecium vesticola</name>
    <dbReference type="NCBI Taxonomy" id="314040"/>
    <lineage>
        <taxon>Eukaryota</taxon>
        <taxon>Fungi</taxon>
        <taxon>Dikarya</taxon>
        <taxon>Ascomycota</taxon>
        <taxon>Pezizomycotina</taxon>
        <taxon>Sordariomycetes</taxon>
        <taxon>Sordariomycetidae</taxon>
        <taxon>Sordariales</taxon>
        <taxon>Schizotheciaceae</taxon>
        <taxon>Schizothecium</taxon>
    </lineage>
</organism>
<feature type="signal peptide" evidence="1">
    <location>
        <begin position="1"/>
        <end position="23"/>
    </location>
</feature>
<dbReference type="EMBL" id="JAUKUD010000006">
    <property type="protein sequence ID" value="KAK0740851.1"/>
    <property type="molecule type" value="Genomic_DNA"/>
</dbReference>
<accession>A0AA40JZX7</accession>
<keyword evidence="1" id="KW-0732">Signal</keyword>
<evidence type="ECO:0000313" key="2">
    <source>
        <dbReference type="EMBL" id="KAK0740851.1"/>
    </source>
</evidence>
<reference evidence="2" key="1">
    <citation type="submission" date="2023-06" db="EMBL/GenBank/DDBJ databases">
        <title>Genome-scale phylogeny and comparative genomics of the fungal order Sordariales.</title>
        <authorList>
            <consortium name="Lawrence Berkeley National Laboratory"/>
            <person name="Hensen N."/>
            <person name="Bonometti L."/>
            <person name="Westerberg I."/>
            <person name="Brannstrom I.O."/>
            <person name="Guillou S."/>
            <person name="Cros-Aarteil S."/>
            <person name="Calhoun S."/>
            <person name="Haridas S."/>
            <person name="Kuo A."/>
            <person name="Mondo S."/>
            <person name="Pangilinan J."/>
            <person name="Riley R."/>
            <person name="LaButti K."/>
            <person name="Andreopoulos B."/>
            <person name="Lipzen A."/>
            <person name="Chen C."/>
            <person name="Yanf M."/>
            <person name="Daum C."/>
            <person name="Ng V."/>
            <person name="Clum A."/>
            <person name="Steindorff A."/>
            <person name="Ohm R."/>
            <person name="Martin F."/>
            <person name="Silar P."/>
            <person name="Natvig D."/>
            <person name="Lalanne C."/>
            <person name="Gautier V."/>
            <person name="Ament-velasquez S.L."/>
            <person name="Kruys A."/>
            <person name="Hutchinson M.I."/>
            <person name="Powell A.J."/>
            <person name="Barry K."/>
            <person name="Miller A.N."/>
            <person name="Grigoriev I.V."/>
            <person name="Debuchy R."/>
            <person name="Gladieux P."/>
            <person name="Thoren M.H."/>
            <person name="Johannesson H."/>
        </authorList>
    </citation>
    <scope>NUCLEOTIDE SEQUENCE</scope>
    <source>
        <strain evidence="2">SMH3187-1</strain>
    </source>
</reference>
<feature type="chain" id="PRO_5041364714" evidence="1">
    <location>
        <begin position="24"/>
        <end position="127"/>
    </location>
</feature>
<dbReference type="Proteomes" id="UP001172155">
    <property type="component" value="Unassembled WGS sequence"/>
</dbReference>
<comment type="caution">
    <text evidence="2">The sequence shown here is derived from an EMBL/GenBank/DDBJ whole genome shotgun (WGS) entry which is preliminary data.</text>
</comment>
<evidence type="ECO:0000256" key="1">
    <source>
        <dbReference type="SAM" id="SignalP"/>
    </source>
</evidence>
<name>A0AA40JZX7_9PEZI</name>
<protein>
    <submittedName>
        <fullName evidence="2">Uncharacterized protein</fullName>
    </submittedName>
</protein>
<dbReference type="AlphaFoldDB" id="A0AA40JZX7"/>
<gene>
    <name evidence="2" type="ORF">B0T18DRAFT_393593</name>
</gene>